<dbReference type="Proteomes" id="UP000284706">
    <property type="component" value="Unassembled WGS sequence"/>
</dbReference>
<dbReference type="InParanoid" id="A0A409X0Y6"/>
<accession>A0A409X0Y6</accession>
<evidence type="ECO:0000313" key="2">
    <source>
        <dbReference type="EMBL" id="PPQ84417.1"/>
    </source>
</evidence>
<feature type="compositionally biased region" description="Basic and acidic residues" evidence="1">
    <location>
        <begin position="254"/>
        <end position="266"/>
    </location>
</feature>
<evidence type="ECO:0000256" key="1">
    <source>
        <dbReference type="SAM" id="MobiDB-lite"/>
    </source>
</evidence>
<evidence type="ECO:0000313" key="3">
    <source>
        <dbReference type="Proteomes" id="UP000284706"/>
    </source>
</evidence>
<feature type="compositionally biased region" description="Basic residues" evidence="1">
    <location>
        <begin position="295"/>
        <end position="304"/>
    </location>
</feature>
<organism evidence="2 3">
    <name type="scientific">Gymnopilus dilepis</name>
    <dbReference type="NCBI Taxonomy" id="231916"/>
    <lineage>
        <taxon>Eukaryota</taxon>
        <taxon>Fungi</taxon>
        <taxon>Dikarya</taxon>
        <taxon>Basidiomycota</taxon>
        <taxon>Agaricomycotina</taxon>
        <taxon>Agaricomycetes</taxon>
        <taxon>Agaricomycetidae</taxon>
        <taxon>Agaricales</taxon>
        <taxon>Agaricineae</taxon>
        <taxon>Hymenogastraceae</taxon>
        <taxon>Gymnopilus</taxon>
    </lineage>
</organism>
<reference evidence="2 3" key="1">
    <citation type="journal article" date="2018" name="Evol. Lett.">
        <title>Horizontal gene cluster transfer increased hallucinogenic mushroom diversity.</title>
        <authorList>
            <person name="Reynolds H.T."/>
            <person name="Vijayakumar V."/>
            <person name="Gluck-Thaler E."/>
            <person name="Korotkin H.B."/>
            <person name="Matheny P.B."/>
            <person name="Slot J.C."/>
        </authorList>
    </citation>
    <scope>NUCLEOTIDE SEQUENCE [LARGE SCALE GENOMIC DNA]</scope>
    <source>
        <strain evidence="2 3">SRW20</strain>
    </source>
</reference>
<dbReference type="AlphaFoldDB" id="A0A409X0Y6"/>
<sequence>MSRRSTPFQSSTSSPRRLPSINITGLTRVDARRYSVQIPRTAAIAASHIFDYHPDHIFLSGPQINECCLYNKSLVQASPDRIQYLQQTQMKDNPMPAGYLELAMALESQPTDDRRLSGRFPTHNGIYIHRGNQLNFDDFGFTPQDLSVIGPRASGDLDRDSFLKDLAVEDAFRKERFKRRRIEESAAKRTYRDNPYKLAPASATTSASPSRVASAVASPLPSAPASPAPEPTTSSTTATSSLTPAASTSGTTSGHDDLLEPPRDYTDFLMEGIDDSATRPVEGGTAEEATTSKGTGKRANKNKK</sequence>
<name>A0A409X0Y6_9AGAR</name>
<feature type="region of interest" description="Disordered" evidence="1">
    <location>
        <begin position="196"/>
        <end position="304"/>
    </location>
</feature>
<feature type="compositionally biased region" description="Pro residues" evidence="1">
    <location>
        <begin position="221"/>
        <end position="230"/>
    </location>
</feature>
<feature type="compositionally biased region" description="Low complexity" evidence="1">
    <location>
        <begin position="199"/>
        <end position="220"/>
    </location>
</feature>
<protein>
    <submittedName>
        <fullName evidence="2">Uncharacterized protein</fullName>
    </submittedName>
</protein>
<dbReference type="EMBL" id="NHYE01004471">
    <property type="protein sequence ID" value="PPQ84417.1"/>
    <property type="molecule type" value="Genomic_DNA"/>
</dbReference>
<feature type="compositionally biased region" description="Low complexity" evidence="1">
    <location>
        <begin position="231"/>
        <end position="253"/>
    </location>
</feature>
<gene>
    <name evidence="2" type="ORF">CVT26_007854</name>
</gene>
<keyword evidence="3" id="KW-1185">Reference proteome</keyword>
<comment type="caution">
    <text evidence="2">The sequence shown here is derived from an EMBL/GenBank/DDBJ whole genome shotgun (WGS) entry which is preliminary data.</text>
</comment>
<proteinExistence type="predicted"/>